<gene>
    <name evidence="1" type="ORF">SF301_4869</name>
</gene>
<evidence type="ECO:0000313" key="1">
    <source>
        <dbReference type="EMBL" id="OXB25646.1"/>
    </source>
</evidence>
<dbReference type="AlphaFoldDB" id="A0AB36P706"/>
<reference evidence="1 2" key="1">
    <citation type="submission" date="2017-04" db="EMBL/GenBank/DDBJ databases">
        <title>Shigella flexneri 2a str. 301 Sequencing.</title>
        <authorList>
            <person name="Zhu Z."/>
        </authorList>
    </citation>
    <scope>NUCLEOTIDE SEQUENCE [LARGE SCALE GENOMIC DNA]</scope>
    <source>
        <strain evidence="1 2">301</strain>
    </source>
</reference>
<dbReference type="RefSeq" id="WP_094112767.1">
    <property type="nucleotide sequence ID" value="NZ_NEDR01000005.1"/>
</dbReference>
<accession>A0AB36P706</accession>
<dbReference type="Proteomes" id="UP000198358">
    <property type="component" value="Unassembled WGS sequence"/>
</dbReference>
<proteinExistence type="predicted"/>
<organism evidence="1 2">
    <name type="scientific">Shigella flexneri 2a str. 301</name>
    <dbReference type="NCBI Taxonomy" id="198214"/>
    <lineage>
        <taxon>Bacteria</taxon>
        <taxon>Pseudomonadati</taxon>
        <taxon>Pseudomonadota</taxon>
        <taxon>Gammaproteobacteria</taxon>
        <taxon>Enterobacterales</taxon>
        <taxon>Enterobacteriaceae</taxon>
        <taxon>Shigella</taxon>
    </lineage>
</organism>
<sequence length="101" mass="11048">MARTRKSFPSELLEELRVMPVVAALDALGLYWKHDPDFVPVKDKSTVRLNVSLGGGSVELLATGPKWYDTRAEKGGGGAVDLAMYLLRLDFVAAVKRLQSS</sequence>
<dbReference type="EMBL" id="NEDR01000005">
    <property type="protein sequence ID" value="OXB25646.1"/>
    <property type="molecule type" value="Genomic_DNA"/>
</dbReference>
<protein>
    <submittedName>
        <fullName evidence="1">Uncharacterized protein</fullName>
    </submittedName>
</protein>
<evidence type="ECO:0000313" key="2">
    <source>
        <dbReference type="Proteomes" id="UP000198358"/>
    </source>
</evidence>
<comment type="caution">
    <text evidence="1">The sequence shown here is derived from an EMBL/GenBank/DDBJ whole genome shotgun (WGS) entry which is preliminary data.</text>
</comment>
<name>A0AB36P706_SHIFL</name>